<dbReference type="PANTHER" id="PTHR43537:SF45">
    <property type="entry name" value="GNTR FAMILY REGULATORY PROTEIN"/>
    <property type="match status" value="1"/>
</dbReference>
<keyword evidence="1" id="KW-0805">Transcription regulation</keyword>
<dbReference type="InterPro" id="IPR011711">
    <property type="entry name" value="GntR_C"/>
</dbReference>
<dbReference type="EMBL" id="JAIRBM010000001">
    <property type="protein sequence ID" value="MBZ6074860.1"/>
    <property type="molecule type" value="Genomic_DNA"/>
</dbReference>
<dbReference type="SMART" id="SM00345">
    <property type="entry name" value="HTH_GNTR"/>
    <property type="match status" value="1"/>
</dbReference>
<dbReference type="InterPro" id="IPR000524">
    <property type="entry name" value="Tscrpt_reg_HTH_GntR"/>
</dbReference>
<proteinExistence type="predicted"/>
<dbReference type="RefSeq" id="WP_224310914.1">
    <property type="nucleotide sequence ID" value="NZ_JAIRBM010000001.1"/>
</dbReference>
<dbReference type="PROSITE" id="PS50949">
    <property type="entry name" value="HTH_GNTR"/>
    <property type="match status" value="1"/>
</dbReference>
<dbReference type="Proteomes" id="UP000704176">
    <property type="component" value="Unassembled WGS sequence"/>
</dbReference>
<evidence type="ECO:0000313" key="7">
    <source>
        <dbReference type="Proteomes" id="UP000704176"/>
    </source>
</evidence>
<dbReference type="SUPFAM" id="SSF46785">
    <property type="entry name" value="Winged helix' DNA-binding domain"/>
    <property type="match status" value="1"/>
</dbReference>
<dbReference type="InterPro" id="IPR036390">
    <property type="entry name" value="WH_DNA-bd_sf"/>
</dbReference>
<keyword evidence="3" id="KW-0804">Transcription</keyword>
<feature type="compositionally biased region" description="Polar residues" evidence="4">
    <location>
        <begin position="1"/>
        <end position="17"/>
    </location>
</feature>
<sequence>MTSSRQALKQSHPLQSTERLERRRQAAPQVFERLRDAILSLELTPGTALSRTTLANQFGVSSTPIRDALMRLEEEGLVEVFPQHATVVSRIDLTLARQAHFLRRSLELEIVRSLALAPEPRLIARLNGILAQQQVLMDAQDLRAFEAADQDLHRSLYEAAHMQDLWLLVRSRSGHIDRLRRLNLPSPGKIQGIMQHHKLIVQAVADGKPDAAQQHLRDHLSGTLSHVDEISARYPGYVRQ</sequence>
<evidence type="ECO:0000256" key="3">
    <source>
        <dbReference type="ARBA" id="ARBA00023163"/>
    </source>
</evidence>
<evidence type="ECO:0000256" key="2">
    <source>
        <dbReference type="ARBA" id="ARBA00023125"/>
    </source>
</evidence>
<evidence type="ECO:0000259" key="5">
    <source>
        <dbReference type="PROSITE" id="PS50949"/>
    </source>
</evidence>
<accession>A0ABS7VI70</accession>
<gene>
    <name evidence="6" type="ORF">K9B37_00900</name>
</gene>
<dbReference type="Gene3D" id="1.20.120.530">
    <property type="entry name" value="GntR ligand-binding domain-like"/>
    <property type="match status" value="1"/>
</dbReference>
<dbReference type="PANTHER" id="PTHR43537">
    <property type="entry name" value="TRANSCRIPTIONAL REGULATOR, GNTR FAMILY"/>
    <property type="match status" value="1"/>
</dbReference>
<dbReference type="SUPFAM" id="SSF48008">
    <property type="entry name" value="GntR ligand-binding domain-like"/>
    <property type="match status" value="1"/>
</dbReference>
<name>A0ABS7VI70_9HYPH</name>
<dbReference type="InterPro" id="IPR036388">
    <property type="entry name" value="WH-like_DNA-bd_sf"/>
</dbReference>
<protein>
    <submittedName>
        <fullName evidence="6">GntR family transcriptional regulator</fullName>
    </submittedName>
</protein>
<feature type="region of interest" description="Disordered" evidence="4">
    <location>
        <begin position="1"/>
        <end position="22"/>
    </location>
</feature>
<comment type="caution">
    <text evidence="6">The sequence shown here is derived from an EMBL/GenBank/DDBJ whole genome shotgun (WGS) entry which is preliminary data.</text>
</comment>
<organism evidence="6 7">
    <name type="scientific">Microvirga puerhi</name>
    <dbReference type="NCBI Taxonomy" id="2876078"/>
    <lineage>
        <taxon>Bacteria</taxon>
        <taxon>Pseudomonadati</taxon>
        <taxon>Pseudomonadota</taxon>
        <taxon>Alphaproteobacteria</taxon>
        <taxon>Hyphomicrobiales</taxon>
        <taxon>Methylobacteriaceae</taxon>
        <taxon>Microvirga</taxon>
    </lineage>
</organism>
<dbReference type="SMART" id="SM00895">
    <property type="entry name" value="FCD"/>
    <property type="match status" value="1"/>
</dbReference>
<dbReference type="CDD" id="cd07377">
    <property type="entry name" value="WHTH_GntR"/>
    <property type="match status" value="1"/>
</dbReference>
<dbReference type="InterPro" id="IPR008920">
    <property type="entry name" value="TF_FadR/GntR_C"/>
</dbReference>
<dbReference type="Gene3D" id="1.10.10.10">
    <property type="entry name" value="Winged helix-like DNA-binding domain superfamily/Winged helix DNA-binding domain"/>
    <property type="match status" value="1"/>
</dbReference>
<dbReference type="Pfam" id="PF00392">
    <property type="entry name" value="GntR"/>
    <property type="match status" value="1"/>
</dbReference>
<feature type="domain" description="HTH gntR-type" evidence="5">
    <location>
        <begin position="24"/>
        <end position="91"/>
    </location>
</feature>
<dbReference type="Pfam" id="PF07729">
    <property type="entry name" value="FCD"/>
    <property type="match status" value="1"/>
</dbReference>
<evidence type="ECO:0000256" key="1">
    <source>
        <dbReference type="ARBA" id="ARBA00023015"/>
    </source>
</evidence>
<evidence type="ECO:0000256" key="4">
    <source>
        <dbReference type="SAM" id="MobiDB-lite"/>
    </source>
</evidence>
<keyword evidence="7" id="KW-1185">Reference proteome</keyword>
<keyword evidence="2" id="KW-0238">DNA-binding</keyword>
<evidence type="ECO:0000313" key="6">
    <source>
        <dbReference type="EMBL" id="MBZ6074860.1"/>
    </source>
</evidence>
<reference evidence="6 7" key="1">
    <citation type="submission" date="2021-09" db="EMBL/GenBank/DDBJ databases">
        <title>The complete genome sequence of a new microorganism.</title>
        <authorList>
            <person name="Zi Z."/>
        </authorList>
    </citation>
    <scope>NUCLEOTIDE SEQUENCE [LARGE SCALE GENOMIC DNA]</scope>
    <source>
        <strain evidence="6 7">WGZ8</strain>
    </source>
</reference>